<evidence type="ECO:0000256" key="3">
    <source>
        <dbReference type="ARBA" id="ARBA00022833"/>
    </source>
</evidence>
<evidence type="ECO:0000313" key="5">
    <source>
        <dbReference type="EMBL" id="CAG9787371.1"/>
    </source>
</evidence>
<evidence type="ECO:0000256" key="1">
    <source>
        <dbReference type="ARBA" id="ARBA00022723"/>
    </source>
</evidence>
<evidence type="ECO:0000313" key="6">
    <source>
        <dbReference type="Proteomes" id="UP001153714"/>
    </source>
</evidence>
<dbReference type="Proteomes" id="UP001153714">
    <property type="component" value="Chromosome 17"/>
</dbReference>
<accession>A0A9N9R0X6</accession>
<feature type="domain" description="FLYWCH-type" evidence="4">
    <location>
        <begin position="69"/>
        <end position="122"/>
    </location>
</feature>
<dbReference type="AlphaFoldDB" id="A0A9N9R0X6"/>
<dbReference type="GO" id="GO:0008270">
    <property type="term" value="F:zinc ion binding"/>
    <property type="evidence" value="ECO:0007669"/>
    <property type="project" value="UniProtKB-KW"/>
</dbReference>
<sequence>MMYKNYTYSNQGASFRYWYCSKKKAPLHCGAKLKLDNDRRIKSAVTIHNHPPPKFYKTNDEHYDVVSINGKKLIMYKDHTYSKKGASFRYWYCSKKAALHCGAKLKLDNDRRIESATIIHNHPPLKFYRTKDAVIEYTLNSVSYEILPSAKGKKNLILVQGHTFSIQGGNLYTFYCSKKSKGGCKARIRLNSDNLITRGNLYHNHPPPVLRRTSNGGVVIIQKGQNYQTPNVCTCSSSIHNVEATWPWSKDSPSRGRANTLETGIVRVNCPRSVKQS</sequence>
<keyword evidence="2" id="KW-0863">Zinc-finger</keyword>
<keyword evidence="1" id="KW-0479">Metal-binding</keyword>
<protein>
    <recommendedName>
        <fullName evidence="4">FLYWCH-type domain-containing protein</fullName>
    </recommendedName>
</protein>
<dbReference type="Pfam" id="PF04500">
    <property type="entry name" value="FLYWCH"/>
    <property type="match status" value="1"/>
</dbReference>
<dbReference type="OrthoDB" id="7485060at2759"/>
<dbReference type="EMBL" id="OU893348">
    <property type="protein sequence ID" value="CAG9787371.1"/>
    <property type="molecule type" value="Genomic_DNA"/>
</dbReference>
<evidence type="ECO:0000256" key="2">
    <source>
        <dbReference type="ARBA" id="ARBA00022771"/>
    </source>
</evidence>
<name>A0A9N9R0X6_9NEOP</name>
<proteinExistence type="predicted"/>
<dbReference type="InterPro" id="IPR007588">
    <property type="entry name" value="Znf_FLYWCH"/>
</dbReference>
<reference evidence="5" key="1">
    <citation type="submission" date="2021-12" db="EMBL/GenBank/DDBJ databases">
        <authorList>
            <person name="King R."/>
        </authorList>
    </citation>
    <scope>NUCLEOTIDE SEQUENCE</scope>
</reference>
<organism evidence="5 6">
    <name type="scientific">Diatraea saccharalis</name>
    <name type="common">sugarcane borer</name>
    <dbReference type="NCBI Taxonomy" id="40085"/>
    <lineage>
        <taxon>Eukaryota</taxon>
        <taxon>Metazoa</taxon>
        <taxon>Ecdysozoa</taxon>
        <taxon>Arthropoda</taxon>
        <taxon>Hexapoda</taxon>
        <taxon>Insecta</taxon>
        <taxon>Pterygota</taxon>
        <taxon>Neoptera</taxon>
        <taxon>Endopterygota</taxon>
        <taxon>Lepidoptera</taxon>
        <taxon>Glossata</taxon>
        <taxon>Ditrysia</taxon>
        <taxon>Pyraloidea</taxon>
        <taxon>Crambidae</taxon>
        <taxon>Crambinae</taxon>
        <taxon>Diatraea</taxon>
    </lineage>
</organism>
<evidence type="ECO:0000259" key="4">
    <source>
        <dbReference type="Pfam" id="PF04500"/>
    </source>
</evidence>
<reference evidence="5" key="2">
    <citation type="submission" date="2022-10" db="EMBL/GenBank/DDBJ databases">
        <authorList>
            <consortium name="ENA_rothamsted_submissions"/>
            <consortium name="culmorum"/>
            <person name="King R."/>
        </authorList>
    </citation>
    <scope>NUCLEOTIDE SEQUENCE</scope>
</reference>
<gene>
    <name evidence="5" type="ORF">DIATSA_LOCUS5257</name>
</gene>
<dbReference type="Gene3D" id="2.20.25.240">
    <property type="match status" value="3"/>
</dbReference>
<keyword evidence="6" id="KW-1185">Reference proteome</keyword>
<keyword evidence="3" id="KW-0862">Zinc</keyword>